<dbReference type="Gene3D" id="3.90.550.20">
    <property type="match status" value="1"/>
</dbReference>
<proteinExistence type="predicted"/>
<evidence type="ECO:0000313" key="3">
    <source>
        <dbReference type="Proteomes" id="UP000011728"/>
    </source>
</evidence>
<organism evidence="2 3">
    <name type="scientific">Clostridium saccharoperbutylacetonicum N1-4(HMT)</name>
    <dbReference type="NCBI Taxonomy" id="931276"/>
    <lineage>
        <taxon>Bacteria</taxon>
        <taxon>Bacillati</taxon>
        <taxon>Bacillota</taxon>
        <taxon>Clostridia</taxon>
        <taxon>Eubacteriales</taxon>
        <taxon>Clostridiaceae</taxon>
        <taxon>Clostridium</taxon>
    </lineage>
</organism>
<keyword evidence="3" id="KW-1185">Reference proteome</keyword>
<reference evidence="2 3" key="1">
    <citation type="submission" date="2013-02" db="EMBL/GenBank/DDBJ databases">
        <title>Genome sequence of Clostridium saccharoperbutylacetonicum N1-4(HMT).</title>
        <authorList>
            <person name="Poehlein A."/>
            <person name="Daniel R."/>
        </authorList>
    </citation>
    <scope>NUCLEOTIDE SEQUENCE [LARGE SCALE GENOMIC DNA]</scope>
    <source>
        <strain evidence="3">N1-4(HMT)</strain>
    </source>
</reference>
<dbReference type="Pfam" id="PF04488">
    <property type="entry name" value="Gly_transf_sug"/>
    <property type="match status" value="1"/>
</dbReference>
<keyword evidence="2" id="KW-0328">Glycosyltransferase</keyword>
<dbReference type="PATRIC" id="fig|931276.5.peg.1142"/>
<protein>
    <submittedName>
        <fullName evidence="2">Mannosyltransferase OCH1</fullName>
    </submittedName>
</protein>
<dbReference type="InterPro" id="IPR029044">
    <property type="entry name" value="Nucleotide-diphossugar_trans"/>
</dbReference>
<evidence type="ECO:0000313" key="2">
    <source>
        <dbReference type="EMBL" id="AGF54961.1"/>
    </source>
</evidence>
<evidence type="ECO:0000256" key="1">
    <source>
        <dbReference type="ARBA" id="ARBA00022679"/>
    </source>
</evidence>
<dbReference type="AlphaFoldDB" id="M1MJD4"/>
<dbReference type="InterPro" id="IPR051706">
    <property type="entry name" value="Glycosyltransferase_domain"/>
</dbReference>
<gene>
    <name evidence="2" type="ORF">Cspa_c11850</name>
</gene>
<dbReference type="KEGG" id="csr:Cspa_c11850"/>
<dbReference type="SUPFAM" id="SSF53448">
    <property type="entry name" value="Nucleotide-diphospho-sugar transferases"/>
    <property type="match status" value="1"/>
</dbReference>
<dbReference type="PANTHER" id="PTHR32385">
    <property type="entry name" value="MANNOSYL PHOSPHORYLINOSITOL CERAMIDE SYNTHASE"/>
    <property type="match status" value="1"/>
</dbReference>
<dbReference type="PANTHER" id="PTHR32385:SF15">
    <property type="entry name" value="INOSITOL PHOSPHOCERAMIDE MANNOSYLTRANSFERASE 1"/>
    <property type="match status" value="1"/>
</dbReference>
<dbReference type="GO" id="GO:0051999">
    <property type="term" value="P:mannosyl-inositol phosphorylceramide biosynthetic process"/>
    <property type="evidence" value="ECO:0007669"/>
    <property type="project" value="TreeGrafter"/>
</dbReference>
<accession>M1MJD4</accession>
<dbReference type="HOGENOM" id="CLU_073547_2_0_9"/>
<sequence>MNTIPKVIHYCWFGGKEKPQLIKECINSWKVKLPDYKIIEWSEKNFKIEEFDFTQKAYKAKKWAFVADYCRIWVLYNYGGIYLDTDMEVLKTLDEFITNEAFAGIERDKIINAAILGAKAKNDFIKNVIDYYNNINFIDYLDDLGKMAIPLIITELATHEGYKGNKKIENVRNIITIYPKEYFYPKNHSWERANVTKNTYTIHHYEGSWRSKSKIGKSKLKQILINIFGYERIIKLTDQLKK</sequence>
<dbReference type="InterPro" id="IPR007577">
    <property type="entry name" value="GlycoTrfase_DXD_sugar-bd_CS"/>
</dbReference>
<keyword evidence="1 2" id="KW-0808">Transferase</keyword>
<name>M1MJD4_9CLOT</name>
<dbReference type="Proteomes" id="UP000011728">
    <property type="component" value="Chromosome"/>
</dbReference>
<dbReference type="OrthoDB" id="9802987at2"/>
<dbReference type="eggNOG" id="COG3774">
    <property type="taxonomic scope" value="Bacteria"/>
</dbReference>
<dbReference type="GO" id="GO:0016020">
    <property type="term" value="C:membrane"/>
    <property type="evidence" value="ECO:0007669"/>
    <property type="project" value="GOC"/>
</dbReference>
<dbReference type="EMBL" id="CP004121">
    <property type="protein sequence ID" value="AGF54961.1"/>
    <property type="molecule type" value="Genomic_DNA"/>
</dbReference>
<dbReference type="GO" id="GO:0000030">
    <property type="term" value="F:mannosyltransferase activity"/>
    <property type="evidence" value="ECO:0007669"/>
    <property type="project" value="TreeGrafter"/>
</dbReference>
<dbReference type="STRING" id="36745.CLSAP_11920"/>